<dbReference type="EMBL" id="MZGJ01000006">
    <property type="protein sequence ID" value="OQX51223.1"/>
    <property type="molecule type" value="Genomic_DNA"/>
</dbReference>
<dbReference type="AlphaFoldDB" id="A0A1W9P0A6"/>
<name>A0A1W9P0A6_UNCC3</name>
<dbReference type="GO" id="GO:0003723">
    <property type="term" value="F:RNA binding"/>
    <property type="evidence" value="ECO:0007669"/>
    <property type="project" value="UniProtKB-UniRule"/>
</dbReference>
<protein>
    <recommendedName>
        <fullName evidence="3">SsrA-binding protein</fullName>
    </recommendedName>
    <alternativeName>
        <fullName evidence="3">Small protein B</fullName>
    </alternativeName>
</protein>
<proteinExistence type="inferred from homology"/>
<dbReference type="STRING" id="1968527.B5M47_01555"/>
<dbReference type="InterPro" id="IPR023620">
    <property type="entry name" value="SmpB"/>
</dbReference>
<dbReference type="Pfam" id="PF01668">
    <property type="entry name" value="SmpB"/>
    <property type="match status" value="1"/>
</dbReference>
<comment type="similarity">
    <text evidence="3">Belongs to the SmpB family.</text>
</comment>
<evidence type="ECO:0000313" key="5">
    <source>
        <dbReference type="Proteomes" id="UP000192520"/>
    </source>
</evidence>
<dbReference type="PANTHER" id="PTHR30308">
    <property type="entry name" value="TMRNA-BINDING COMPONENT OF TRANS-TRANSLATION TAGGING COMPLEX"/>
    <property type="match status" value="1"/>
</dbReference>
<dbReference type="GO" id="GO:0070929">
    <property type="term" value="P:trans-translation"/>
    <property type="evidence" value="ECO:0007669"/>
    <property type="project" value="UniProtKB-UniRule"/>
</dbReference>
<evidence type="ECO:0000256" key="2">
    <source>
        <dbReference type="ARBA" id="ARBA00022884"/>
    </source>
</evidence>
<comment type="subcellular location">
    <subcellularLocation>
        <location evidence="3">Cytoplasm</location>
    </subcellularLocation>
    <text evidence="3">The tmRNA-SmpB complex associates with stalled 70S ribosomes.</text>
</comment>
<dbReference type="Proteomes" id="UP000192520">
    <property type="component" value="Unassembled WGS sequence"/>
</dbReference>
<reference evidence="5" key="1">
    <citation type="submission" date="2017-03" db="EMBL/GenBank/DDBJ databases">
        <title>Novel pathways for hydrocarbon cycling and metabolic interdependencies in hydrothermal sediment communities.</title>
        <authorList>
            <person name="Dombrowski N."/>
            <person name="Seitz K."/>
            <person name="Teske A."/>
            <person name="Baker B."/>
        </authorList>
    </citation>
    <scope>NUCLEOTIDE SEQUENCE [LARGE SCALE GENOMIC DNA]</scope>
</reference>
<sequence length="185" mass="21402">MAFGSGFRFTGVKFCKKNISAVGQGSFTFIVSILATNRKAYYLFKILKVYEAGIQLEGWEVKSIRQGRISLRDSFVKIINFEPFLINAYIPPYQRAQGSGVDTRRPRKLLLKKKTILFLKNELSKRHLTMVPLKVYTKRRLLKVEIALVKGKRGFEKRREEKERSVRLRLENDVEEALGMALGKE</sequence>
<dbReference type="Gene3D" id="2.40.280.10">
    <property type="match status" value="1"/>
</dbReference>
<dbReference type="InterPro" id="IPR020081">
    <property type="entry name" value="SsrA-bd_prot_CS"/>
</dbReference>
<accession>A0A1W9P0A6</accession>
<dbReference type="PROSITE" id="PS01317">
    <property type="entry name" value="SSRP"/>
    <property type="match status" value="1"/>
</dbReference>
<evidence type="ECO:0000256" key="3">
    <source>
        <dbReference type="HAMAP-Rule" id="MF_00023"/>
    </source>
</evidence>
<dbReference type="SUPFAM" id="SSF74982">
    <property type="entry name" value="Small protein B (SmpB)"/>
    <property type="match status" value="1"/>
</dbReference>
<organism evidence="4 5">
    <name type="scientific">candidate division CPR3 bacterium 4484_211</name>
    <dbReference type="NCBI Taxonomy" id="1968527"/>
    <lineage>
        <taxon>Bacteria</taxon>
        <taxon>Bacteria division CPR3</taxon>
    </lineage>
</organism>
<comment type="caution">
    <text evidence="4">The sequence shown here is derived from an EMBL/GenBank/DDBJ whole genome shotgun (WGS) entry which is preliminary data.</text>
</comment>
<keyword evidence="2 3" id="KW-0694">RNA-binding</keyword>
<dbReference type="NCBIfam" id="NF003843">
    <property type="entry name" value="PRK05422.1"/>
    <property type="match status" value="1"/>
</dbReference>
<dbReference type="GO" id="GO:0005829">
    <property type="term" value="C:cytosol"/>
    <property type="evidence" value="ECO:0007669"/>
    <property type="project" value="TreeGrafter"/>
</dbReference>
<dbReference type="PANTHER" id="PTHR30308:SF2">
    <property type="entry name" value="SSRA-BINDING PROTEIN"/>
    <property type="match status" value="1"/>
</dbReference>
<dbReference type="HAMAP" id="MF_00023">
    <property type="entry name" value="SmpB"/>
    <property type="match status" value="1"/>
</dbReference>
<dbReference type="NCBIfam" id="TIGR00086">
    <property type="entry name" value="smpB"/>
    <property type="match status" value="1"/>
</dbReference>
<dbReference type="GO" id="GO:0070930">
    <property type="term" value="P:trans-translation-dependent protein tagging"/>
    <property type="evidence" value="ECO:0007669"/>
    <property type="project" value="TreeGrafter"/>
</dbReference>
<dbReference type="InterPro" id="IPR000037">
    <property type="entry name" value="SsrA-bd_prot"/>
</dbReference>
<evidence type="ECO:0000256" key="1">
    <source>
        <dbReference type="ARBA" id="ARBA00022490"/>
    </source>
</evidence>
<comment type="function">
    <text evidence="3">Required for rescue of stalled ribosomes mediated by trans-translation. Binds to transfer-messenger RNA (tmRNA), required for stable association of tmRNA with ribosomes. tmRNA and SmpB together mimic tRNA shape, replacing the anticodon stem-loop with SmpB. tmRNA is encoded by the ssrA gene; the 2 termini fold to resemble tRNA(Ala) and it encodes a 'tag peptide', a short internal open reading frame. During trans-translation Ala-aminoacylated tmRNA acts like a tRNA, entering the A-site of stalled ribosomes, displacing the stalled mRNA. The ribosome then switches to translate the ORF on the tmRNA; the nascent peptide is terminated with the 'tag peptide' encoded by the tmRNA and targeted for degradation. The ribosome is freed to recommence translation, which seems to be the essential function of trans-translation.</text>
</comment>
<dbReference type="CDD" id="cd09294">
    <property type="entry name" value="SmpB"/>
    <property type="match status" value="1"/>
</dbReference>
<evidence type="ECO:0000313" key="4">
    <source>
        <dbReference type="EMBL" id="OQX51223.1"/>
    </source>
</evidence>
<keyword evidence="1 3" id="KW-0963">Cytoplasm</keyword>
<gene>
    <name evidence="3" type="primary">smpB</name>
    <name evidence="4" type="ORF">B5M47_01555</name>
</gene>